<dbReference type="RefSeq" id="WP_205175215.1">
    <property type="nucleotide sequence ID" value="NZ_JAFBDZ010000006.1"/>
</dbReference>
<keyword evidence="3" id="KW-1185">Reference proteome</keyword>
<dbReference type="EMBL" id="JAFBDZ010000006">
    <property type="protein sequence ID" value="MBM7587956.1"/>
    <property type="molecule type" value="Genomic_DNA"/>
</dbReference>
<reference evidence="2 3" key="1">
    <citation type="submission" date="2021-01" db="EMBL/GenBank/DDBJ databases">
        <title>Genomic Encyclopedia of Type Strains, Phase IV (KMG-IV): sequencing the most valuable type-strain genomes for metagenomic binning, comparative biology and taxonomic classification.</title>
        <authorList>
            <person name="Goeker M."/>
        </authorList>
    </citation>
    <scope>NUCLEOTIDE SEQUENCE [LARGE SCALE GENOMIC DNA]</scope>
    <source>
        <strain evidence="2 3">DSM 24834</strain>
    </source>
</reference>
<evidence type="ECO:0000313" key="2">
    <source>
        <dbReference type="EMBL" id="MBM7587956.1"/>
    </source>
</evidence>
<gene>
    <name evidence="2" type="ORF">JOC86_004531</name>
</gene>
<accession>A0ABS2NJB8</accession>
<comment type="caution">
    <text evidence="2">The sequence shown here is derived from an EMBL/GenBank/DDBJ whole genome shotgun (WGS) entry which is preliminary data.</text>
</comment>
<dbReference type="Proteomes" id="UP001646157">
    <property type="component" value="Unassembled WGS sequence"/>
</dbReference>
<evidence type="ECO:0000256" key="1">
    <source>
        <dbReference type="SAM" id="MobiDB-lite"/>
    </source>
</evidence>
<name>A0ABS2NJB8_9BACI</name>
<proteinExistence type="predicted"/>
<organism evidence="2 3">
    <name type="scientific">Rossellomorea pakistanensis</name>
    <dbReference type="NCBI Taxonomy" id="992288"/>
    <lineage>
        <taxon>Bacteria</taxon>
        <taxon>Bacillati</taxon>
        <taxon>Bacillota</taxon>
        <taxon>Bacilli</taxon>
        <taxon>Bacillales</taxon>
        <taxon>Bacillaceae</taxon>
        <taxon>Rossellomorea</taxon>
    </lineage>
</organism>
<protein>
    <submittedName>
        <fullName evidence="2">Uncharacterized protein</fullName>
    </submittedName>
</protein>
<sequence length="73" mass="8291">MFYILKHGEGMVGICRMVDIPVVLIDKIDQTTDKFKGSADKIKQAIDKTGRATSIPRTRTSRRPKNTYCSFLK</sequence>
<evidence type="ECO:0000313" key="3">
    <source>
        <dbReference type="Proteomes" id="UP001646157"/>
    </source>
</evidence>
<feature type="region of interest" description="Disordered" evidence="1">
    <location>
        <begin position="48"/>
        <end position="73"/>
    </location>
</feature>